<proteinExistence type="predicted"/>
<evidence type="ECO:0000313" key="2">
    <source>
        <dbReference type="EMBL" id="EEB34532.1"/>
    </source>
</evidence>
<dbReference type="Proteomes" id="UP000003676">
    <property type="component" value="Unassembled WGS sequence"/>
</dbReference>
<sequence>MKKARQSMTPAGLMHKGALRAFPALRYAPGKIRPVFPKRRKAGGGERAGCIDGKGPFPG</sequence>
<comment type="caution">
    <text evidence="2">The sequence shown here is derived from an EMBL/GenBank/DDBJ whole genome shotgun (WGS) entry which is preliminary data.</text>
</comment>
<evidence type="ECO:0000256" key="1">
    <source>
        <dbReference type="SAM" id="MobiDB-lite"/>
    </source>
</evidence>
<reference evidence="2 3" key="2">
    <citation type="submission" date="2008-10" db="EMBL/GenBank/DDBJ databases">
        <authorList>
            <person name="Fulton L."/>
            <person name="Clifton S."/>
            <person name="Fulton B."/>
            <person name="Xu J."/>
            <person name="Minx P."/>
            <person name="Pepin K.H."/>
            <person name="Johnson M."/>
            <person name="Bhonagiri V."/>
            <person name="Nash W.E."/>
            <person name="Mardis E.R."/>
            <person name="Wilson R.K."/>
        </authorList>
    </citation>
    <scope>NUCLEOTIDE SEQUENCE [LARGE SCALE GENOMIC DNA]</scope>
    <source>
        <strain evidence="2 3">ATCC 29098</strain>
    </source>
</reference>
<dbReference type="AlphaFoldDB" id="B6WRE5"/>
<dbReference type="EMBL" id="ABXU01000022">
    <property type="protein sequence ID" value="EEB34532.1"/>
    <property type="molecule type" value="Genomic_DNA"/>
</dbReference>
<protein>
    <submittedName>
        <fullName evidence="2">Uncharacterized protein</fullName>
    </submittedName>
</protein>
<dbReference type="HOGENOM" id="CLU_2952934_0_0_7"/>
<gene>
    <name evidence="2" type="ORF">DESPIG_00635</name>
</gene>
<reference evidence="2 3" key="1">
    <citation type="submission" date="2008-10" db="EMBL/GenBank/DDBJ databases">
        <title>Draft genome sequence of Desulvovibrio piger (ATCC 29098).</title>
        <authorList>
            <person name="Sudarsanam P."/>
            <person name="Ley R."/>
            <person name="Guruge J."/>
            <person name="Turnbaugh P.J."/>
            <person name="Mahowald M."/>
            <person name="Liep D."/>
            <person name="Gordon J."/>
        </authorList>
    </citation>
    <scope>NUCLEOTIDE SEQUENCE [LARGE SCALE GENOMIC DNA]</scope>
    <source>
        <strain evidence="2 3">ATCC 29098</strain>
    </source>
</reference>
<accession>B6WRE5</accession>
<feature type="region of interest" description="Disordered" evidence="1">
    <location>
        <begin position="36"/>
        <end position="59"/>
    </location>
</feature>
<evidence type="ECO:0000313" key="3">
    <source>
        <dbReference type="Proteomes" id="UP000003676"/>
    </source>
</evidence>
<name>B6WRE5_9BACT</name>
<organism evidence="2 3">
    <name type="scientific">Desulfovibrio piger ATCC 29098</name>
    <dbReference type="NCBI Taxonomy" id="411464"/>
    <lineage>
        <taxon>Bacteria</taxon>
        <taxon>Pseudomonadati</taxon>
        <taxon>Thermodesulfobacteriota</taxon>
        <taxon>Desulfovibrionia</taxon>
        <taxon>Desulfovibrionales</taxon>
        <taxon>Desulfovibrionaceae</taxon>
        <taxon>Desulfovibrio</taxon>
    </lineage>
</organism>